<dbReference type="InterPro" id="IPR009057">
    <property type="entry name" value="Homeodomain-like_sf"/>
</dbReference>
<feature type="domain" description="HTH araC/xylS-type" evidence="5">
    <location>
        <begin position="368"/>
        <end position="468"/>
    </location>
</feature>
<dbReference type="SMART" id="SM00342">
    <property type="entry name" value="HTH_ARAC"/>
    <property type="match status" value="1"/>
</dbReference>
<dbReference type="PROSITE" id="PS00041">
    <property type="entry name" value="HTH_ARAC_FAMILY_1"/>
    <property type="match status" value="1"/>
</dbReference>
<organism evidence="6 7">
    <name type="scientific">Candidatus Merdivivens faecigallinarum</name>
    <dbReference type="NCBI Taxonomy" id="2840871"/>
    <lineage>
        <taxon>Bacteria</taxon>
        <taxon>Pseudomonadati</taxon>
        <taxon>Bacteroidota</taxon>
        <taxon>Bacteroidia</taxon>
        <taxon>Bacteroidales</taxon>
        <taxon>Muribaculaceae</taxon>
        <taxon>Muribaculaceae incertae sedis</taxon>
        <taxon>Candidatus Merdivivens</taxon>
    </lineage>
</organism>
<comment type="caution">
    <text evidence="6">The sequence shown here is derived from an EMBL/GenBank/DDBJ whole genome shotgun (WGS) entry which is preliminary data.</text>
</comment>
<sequence>MEDFGRCEEELSRIGKVLPQVSDYHIGLIFHNVSAILCLKRELNYSKALYHLNEAVDCAGEAGDSLALCPLLCNMVSIYYEREDAAGMPLAIRAYRIAKAENDTNNMFYGAVMAAQMGIVAGDYRIAEAYADSASRYVPSRENSSQEALLQLLHGEIYYETGDYAKADSAYSRFASRLDSQEPGLRLEYMYKQGCLELAWGNPERARRLFEDGLALSYSIDNIEDRHHFLSGLSDFYSSVGDDRTALSYYKEYHHLLDSLSLLTKERDFHNLLMNYQKMGYEEKVHRQEMENERVRSKYVIIFSAFILVSSLSAGLWFLYRRRNRMYRQLVEQHQRFLHRAEISACETAVGPGTEDNEKSRSLFMEAEKIMSRDKIYRQNDLSLEKLADILQSNRSYVSSAINQYSGMSFTQWLNSWRIKEAIARLSDPADTAPLKAISDEVGFNTIAVFYKAFQKETGCPPAKYRKEMRNIGHISY</sequence>
<dbReference type="InterPro" id="IPR018060">
    <property type="entry name" value="HTH_AraC"/>
</dbReference>
<evidence type="ECO:0000256" key="2">
    <source>
        <dbReference type="ARBA" id="ARBA00023125"/>
    </source>
</evidence>
<dbReference type="PROSITE" id="PS01124">
    <property type="entry name" value="HTH_ARAC_FAMILY_2"/>
    <property type="match status" value="1"/>
</dbReference>
<dbReference type="PANTHER" id="PTHR43280">
    <property type="entry name" value="ARAC-FAMILY TRANSCRIPTIONAL REGULATOR"/>
    <property type="match status" value="1"/>
</dbReference>
<keyword evidence="1" id="KW-0805">Transcription regulation</keyword>
<keyword evidence="4" id="KW-0472">Membrane</keyword>
<evidence type="ECO:0000256" key="3">
    <source>
        <dbReference type="ARBA" id="ARBA00023163"/>
    </source>
</evidence>
<dbReference type="Proteomes" id="UP000823772">
    <property type="component" value="Unassembled WGS sequence"/>
</dbReference>
<dbReference type="InterPro" id="IPR011990">
    <property type="entry name" value="TPR-like_helical_dom_sf"/>
</dbReference>
<evidence type="ECO:0000259" key="5">
    <source>
        <dbReference type="PROSITE" id="PS01124"/>
    </source>
</evidence>
<evidence type="ECO:0000313" key="6">
    <source>
        <dbReference type="EMBL" id="MBO8481934.1"/>
    </source>
</evidence>
<feature type="transmembrane region" description="Helical" evidence="4">
    <location>
        <begin position="299"/>
        <end position="320"/>
    </location>
</feature>
<dbReference type="Pfam" id="PF12833">
    <property type="entry name" value="HTH_18"/>
    <property type="match status" value="1"/>
</dbReference>
<dbReference type="GO" id="GO:0043565">
    <property type="term" value="F:sequence-specific DNA binding"/>
    <property type="evidence" value="ECO:0007669"/>
    <property type="project" value="InterPro"/>
</dbReference>
<dbReference type="SUPFAM" id="SSF46689">
    <property type="entry name" value="Homeodomain-like"/>
    <property type="match status" value="1"/>
</dbReference>
<evidence type="ECO:0000256" key="4">
    <source>
        <dbReference type="SAM" id="Phobius"/>
    </source>
</evidence>
<dbReference type="AlphaFoldDB" id="A0A9D9J040"/>
<dbReference type="Gene3D" id="1.25.40.10">
    <property type="entry name" value="Tetratricopeptide repeat domain"/>
    <property type="match status" value="1"/>
</dbReference>
<dbReference type="InterPro" id="IPR018062">
    <property type="entry name" value="HTH_AraC-typ_CS"/>
</dbReference>
<evidence type="ECO:0000313" key="7">
    <source>
        <dbReference type="Proteomes" id="UP000823772"/>
    </source>
</evidence>
<keyword evidence="2" id="KW-0238">DNA-binding</keyword>
<accession>A0A9D9J040</accession>
<keyword evidence="3" id="KW-0804">Transcription</keyword>
<proteinExistence type="predicted"/>
<dbReference type="GO" id="GO:0003700">
    <property type="term" value="F:DNA-binding transcription factor activity"/>
    <property type="evidence" value="ECO:0007669"/>
    <property type="project" value="InterPro"/>
</dbReference>
<dbReference type="SUPFAM" id="SSF48452">
    <property type="entry name" value="TPR-like"/>
    <property type="match status" value="1"/>
</dbReference>
<name>A0A9D9J040_9BACT</name>
<keyword evidence="4" id="KW-1133">Transmembrane helix</keyword>
<dbReference type="PANTHER" id="PTHR43280:SF29">
    <property type="entry name" value="ARAC-FAMILY TRANSCRIPTIONAL REGULATOR"/>
    <property type="match status" value="1"/>
</dbReference>
<reference evidence="6" key="2">
    <citation type="journal article" date="2021" name="PeerJ">
        <title>Extensive microbial diversity within the chicken gut microbiome revealed by metagenomics and culture.</title>
        <authorList>
            <person name="Gilroy R."/>
            <person name="Ravi A."/>
            <person name="Getino M."/>
            <person name="Pursley I."/>
            <person name="Horton D.L."/>
            <person name="Alikhan N.F."/>
            <person name="Baker D."/>
            <person name="Gharbi K."/>
            <person name="Hall N."/>
            <person name="Watson M."/>
            <person name="Adriaenssens E.M."/>
            <person name="Foster-Nyarko E."/>
            <person name="Jarju S."/>
            <person name="Secka A."/>
            <person name="Antonio M."/>
            <person name="Oren A."/>
            <person name="Chaudhuri R.R."/>
            <person name="La Ragione R."/>
            <person name="Hildebrand F."/>
            <person name="Pallen M.J."/>
        </authorList>
    </citation>
    <scope>NUCLEOTIDE SEQUENCE</scope>
    <source>
        <strain evidence="6">B3-2255</strain>
    </source>
</reference>
<gene>
    <name evidence="6" type="ORF">IAC87_05245</name>
</gene>
<keyword evidence="4" id="KW-0812">Transmembrane</keyword>
<dbReference type="Gene3D" id="1.10.10.60">
    <property type="entry name" value="Homeodomain-like"/>
    <property type="match status" value="2"/>
</dbReference>
<evidence type="ECO:0000256" key="1">
    <source>
        <dbReference type="ARBA" id="ARBA00023015"/>
    </source>
</evidence>
<reference evidence="6" key="1">
    <citation type="submission" date="2020-10" db="EMBL/GenBank/DDBJ databases">
        <authorList>
            <person name="Gilroy R."/>
        </authorList>
    </citation>
    <scope>NUCLEOTIDE SEQUENCE</scope>
    <source>
        <strain evidence="6">B3-2255</strain>
    </source>
</reference>
<dbReference type="EMBL" id="JADILY010000108">
    <property type="protein sequence ID" value="MBO8481934.1"/>
    <property type="molecule type" value="Genomic_DNA"/>
</dbReference>
<protein>
    <submittedName>
        <fullName evidence="6">Helix-turn-helix domain-containing protein</fullName>
    </submittedName>
</protein>